<evidence type="ECO:0000313" key="2">
    <source>
        <dbReference type="Proteomes" id="UP000229879"/>
    </source>
</evidence>
<sequence>MLAEKPKKRWRFWYAFVNGLFFDKKHCYAAYKAEVYRKQYPPEFTEIT</sequence>
<reference evidence="1 2" key="1">
    <citation type="journal article" date="2015" name="BMC Microbiol.">
        <title>Comparative analysis of multiple inducible phages from Mannheimia haemolytica.</title>
        <authorList>
            <person name="Niu Y.D."/>
            <person name="Cook S.R."/>
            <person name="Wang J."/>
            <person name="Klima C.L."/>
            <person name="Hsu Y.H."/>
            <person name="Kropinski A.M."/>
            <person name="Turner D."/>
            <person name="McAllister T.A."/>
        </authorList>
    </citation>
    <scope>NUCLEOTIDE SEQUENCE [LARGE SCALE GENOMIC DNA]</scope>
</reference>
<dbReference type="Proteomes" id="UP000229879">
    <property type="component" value="Segment"/>
</dbReference>
<dbReference type="EMBL" id="KP137438">
    <property type="protein sequence ID" value="AJA73128.1"/>
    <property type="molecule type" value="Genomic_DNA"/>
</dbReference>
<protein>
    <submittedName>
        <fullName evidence="1">Uncharacterized protein</fullName>
    </submittedName>
</protein>
<proteinExistence type="predicted"/>
<name>A0A0M3LPW3_9CAUD</name>
<gene>
    <name evidence="1" type="ORF">2256AP1_24</name>
</gene>
<organism evidence="1 2">
    <name type="scientific">Mannheimia phage vB_MhM_2256AP1</name>
    <dbReference type="NCBI Taxonomy" id="1572748"/>
    <lineage>
        <taxon>Viruses</taxon>
        <taxon>Duplodnaviria</taxon>
        <taxon>Heunggongvirae</taxon>
        <taxon>Uroviricota</taxon>
        <taxon>Caudoviricetes</taxon>
        <taxon>Peduoviridae</taxon>
        <taxon>Baylorvirus</taxon>
        <taxon>Baylorvirus PHL101</taxon>
    </lineage>
</organism>
<evidence type="ECO:0000313" key="1">
    <source>
        <dbReference type="EMBL" id="AJA73128.1"/>
    </source>
</evidence>
<accession>A0A0M3LPW3</accession>